<keyword evidence="1" id="KW-0812">Transmembrane</keyword>
<evidence type="ECO:0000313" key="2">
    <source>
        <dbReference type="EMBL" id="KMS91100.1"/>
    </source>
</evidence>
<feature type="non-terminal residue" evidence="2">
    <location>
        <position position="1"/>
    </location>
</feature>
<organism evidence="2 3">
    <name type="scientific">Beta vulgaris subsp. vulgaris</name>
    <name type="common">Beet</name>
    <dbReference type="NCBI Taxonomy" id="3555"/>
    <lineage>
        <taxon>Eukaryota</taxon>
        <taxon>Viridiplantae</taxon>
        <taxon>Streptophyta</taxon>
        <taxon>Embryophyta</taxon>
        <taxon>Tracheophyta</taxon>
        <taxon>Spermatophyta</taxon>
        <taxon>Magnoliopsida</taxon>
        <taxon>eudicotyledons</taxon>
        <taxon>Gunneridae</taxon>
        <taxon>Pentapetalae</taxon>
        <taxon>Caryophyllales</taxon>
        <taxon>Chenopodiaceae</taxon>
        <taxon>Betoideae</taxon>
        <taxon>Beta</taxon>
    </lineage>
</organism>
<accession>A0A0J8DKX6</accession>
<dbReference type="AlphaFoldDB" id="A0A0J8DKX6"/>
<sequence>TPERQLMSDIRIKLLVRSIFCPNQLEILTRLLPCLKINLEHQSEHRKARNSHGPDNVFRISIVAVVIMITSLLLCLMTLSAIDASPNYSVRPARGLYGVSDPPLYSLQQMDVASSNKQRPQPEEEHDPDLAWFQSVLDRVPRATPDQIQNLFDAMPPADPNLVSAFTTITNEWLERPLPDHRVTYNGAVLDQRSDNFVGRSEDDIGLDAGIVSKPCQSPD</sequence>
<keyword evidence="1" id="KW-1133">Transmembrane helix</keyword>
<dbReference type="EMBL" id="KQ105258">
    <property type="protein sequence ID" value="KMS91100.1"/>
    <property type="molecule type" value="Genomic_DNA"/>
</dbReference>
<name>A0A0J8DKX6_BETVV</name>
<gene>
    <name evidence="2" type="ORF">BVRB_033460</name>
</gene>
<evidence type="ECO:0000313" key="3">
    <source>
        <dbReference type="Proteomes" id="UP000035740"/>
    </source>
</evidence>
<dbReference type="Gramene" id="KMS91100">
    <property type="protein sequence ID" value="KMS91100"/>
    <property type="gene ID" value="BVRB_033460"/>
</dbReference>
<proteinExistence type="predicted"/>
<keyword evidence="1" id="KW-0472">Membrane</keyword>
<feature type="transmembrane region" description="Helical" evidence="1">
    <location>
        <begin position="57"/>
        <end position="82"/>
    </location>
</feature>
<keyword evidence="3" id="KW-1185">Reference proteome</keyword>
<dbReference type="Proteomes" id="UP000035740">
    <property type="component" value="Unassembled WGS sequence"/>
</dbReference>
<protein>
    <submittedName>
        <fullName evidence="2">Uncharacterized protein</fullName>
    </submittedName>
</protein>
<reference evidence="2 3" key="1">
    <citation type="journal article" date="2014" name="Nature">
        <title>The genome of the recently domesticated crop plant sugar beet (Beta vulgaris).</title>
        <authorList>
            <person name="Dohm J.C."/>
            <person name="Minoche A.E."/>
            <person name="Holtgrawe D."/>
            <person name="Capella-Gutierrez S."/>
            <person name="Zakrzewski F."/>
            <person name="Tafer H."/>
            <person name="Rupp O."/>
            <person name="Sorensen T.R."/>
            <person name="Stracke R."/>
            <person name="Reinhardt R."/>
            <person name="Goesmann A."/>
            <person name="Kraft T."/>
            <person name="Schulz B."/>
            <person name="Stadler P.F."/>
            <person name="Schmidt T."/>
            <person name="Gabaldon T."/>
            <person name="Lehrach H."/>
            <person name="Weisshaar B."/>
            <person name="Himmelbauer H."/>
        </authorList>
    </citation>
    <scope>NUCLEOTIDE SEQUENCE [LARGE SCALE GENOMIC DNA]</scope>
    <source>
        <tissue evidence="2">Taproot</tissue>
    </source>
</reference>
<evidence type="ECO:0000256" key="1">
    <source>
        <dbReference type="SAM" id="Phobius"/>
    </source>
</evidence>